<evidence type="ECO:0000256" key="1">
    <source>
        <dbReference type="SAM" id="Phobius"/>
    </source>
</evidence>
<accession>A0A8H8X124</accession>
<keyword evidence="1" id="KW-0472">Membrane</keyword>
<dbReference type="EMBL" id="AP024149">
    <property type="protein sequence ID" value="BCM88039.1"/>
    <property type="molecule type" value="Genomic_DNA"/>
</dbReference>
<dbReference type="Proteomes" id="UP000663508">
    <property type="component" value="Plasmid pVL1_4"/>
</dbReference>
<proteinExistence type="predicted"/>
<dbReference type="AlphaFoldDB" id="A0A8H8X124"/>
<feature type="transmembrane region" description="Helical" evidence="1">
    <location>
        <begin position="48"/>
        <end position="69"/>
    </location>
</feature>
<organism evidence="2 3">
    <name type="scientific">Methylobacterium indicum</name>
    <dbReference type="NCBI Taxonomy" id="1775910"/>
    <lineage>
        <taxon>Bacteria</taxon>
        <taxon>Pseudomonadati</taxon>
        <taxon>Pseudomonadota</taxon>
        <taxon>Alphaproteobacteria</taxon>
        <taxon>Hyphomicrobiales</taxon>
        <taxon>Methylobacteriaceae</taxon>
        <taxon>Methylobacterium</taxon>
    </lineage>
</organism>
<gene>
    <name evidence="2" type="ORF">mvi_65000</name>
</gene>
<sequence>MDKSTLIKTIINDSSKFILTGFAASLGFMTHQMPDSNELEFHWSADKLFYSMVGSILLSFFIAIIRYFMWINSHDRRRH</sequence>
<keyword evidence="2" id="KW-0614">Plasmid</keyword>
<geneLocation type="plasmid" evidence="2 3">
    <name>pVL1_4</name>
</geneLocation>
<name>A0A8H8X124_9HYPH</name>
<keyword evidence="1" id="KW-1133">Transmembrane helix</keyword>
<evidence type="ECO:0000313" key="3">
    <source>
        <dbReference type="Proteomes" id="UP000663508"/>
    </source>
</evidence>
<dbReference type="KEGG" id="mind:mvi_65000"/>
<evidence type="ECO:0000313" key="2">
    <source>
        <dbReference type="EMBL" id="BCM88039.1"/>
    </source>
</evidence>
<protein>
    <submittedName>
        <fullName evidence="2">Uncharacterized protein</fullName>
    </submittedName>
</protein>
<reference evidence="2" key="1">
    <citation type="submission" date="2020-11" db="EMBL/GenBank/DDBJ databases">
        <title>Complete genome sequence of a novel pathogenic Methylobacterium strain isolated from rice in Vietnam.</title>
        <authorList>
            <person name="Lai K."/>
            <person name="Okazaki S."/>
            <person name="Higashi K."/>
            <person name="Mori H."/>
            <person name="Toyoda A."/>
            <person name="Kurokawa K."/>
        </authorList>
    </citation>
    <scope>NUCLEOTIDE SEQUENCE</scope>
    <source>
        <strain evidence="2">VL1</strain>
        <plasmid evidence="2">pVL1_4</plasmid>
    </source>
</reference>
<keyword evidence="1" id="KW-0812">Transmembrane</keyword>